<proteinExistence type="predicted"/>
<keyword evidence="3" id="KW-1185">Reference proteome</keyword>
<sequence length="128" mass="14037">MSTIVVASPLAAVGKREGESSSASFIWVTEAWSCRVSVETPFILHQESSLGSGKWEEVGEAPRSASQTRRTTSLPPEYVTSISTFMPVKNRQHLPRLHLVETQVIEEAGVDGEGETPTIFRLYTAPFS</sequence>
<feature type="region of interest" description="Disordered" evidence="1">
    <location>
        <begin position="49"/>
        <end position="73"/>
    </location>
</feature>
<gene>
    <name evidence="2" type="ORF">E2C01_040819</name>
</gene>
<evidence type="ECO:0000313" key="3">
    <source>
        <dbReference type="Proteomes" id="UP000324222"/>
    </source>
</evidence>
<reference evidence="2 3" key="1">
    <citation type="submission" date="2019-05" db="EMBL/GenBank/DDBJ databases">
        <title>Another draft genome of Portunus trituberculatus and its Hox gene families provides insights of decapod evolution.</title>
        <authorList>
            <person name="Jeong J.-H."/>
            <person name="Song I."/>
            <person name="Kim S."/>
            <person name="Choi T."/>
            <person name="Kim D."/>
            <person name="Ryu S."/>
            <person name="Kim W."/>
        </authorList>
    </citation>
    <scope>NUCLEOTIDE SEQUENCE [LARGE SCALE GENOMIC DNA]</scope>
    <source>
        <tissue evidence="2">Muscle</tissue>
    </source>
</reference>
<feature type="compositionally biased region" description="Polar residues" evidence="1">
    <location>
        <begin position="64"/>
        <end position="73"/>
    </location>
</feature>
<protein>
    <submittedName>
        <fullName evidence="2">Uncharacterized protein</fullName>
    </submittedName>
</protein>
<evidence type="ECO:0000313" key="2">
    <source>
        <dbReference type="EMBL" id="MPC47085.1"/>
    </source>
</evidence>
<accession>A0A5B7FNL8</accession>
<evidence type="ECO:0000256" key="1">
    <source>
        <dbReference type="SAM" id="MobiDB-lite"/>
    </source>
</evidence>
<organism evidence="2 3">
    <name type="scientific">Portunus trituberculatus</name>
    <name type="common">Swimming crab</name>
    <name type="synonym">Neptunus trituberculatus</name>
    <dbReference type="NCBI Taxonomy" id="210409"/>
    <lineage>
        <taxon>Eukaryota</taxon>
        <taxon>Metazoa</taxon>
        <taxon>Ecdysozoa</taxon>
        <taxon>Arthropoda</taxon>
        <taxon>Crustacea</taxon>
        <taxon>Multicrustacea</taxon>
        <taxon>Malacostraca</taxon>
        <taxon>Eumalacostraca</taxon>
        <taxon>Eucarida</taxon>
        <taxon>Decapoda</taxon>
        <taxon>Pleocyemata</taxon>
        <taxon>Brachyura</taxon>
        <taxon>Eubrachyura</taxon>
        <taxon>Portunoidea</taxon>
        <taxon>Portunidae</taxon>
        <taxon>Portuninae</taxon>
        <taxon>Portunus</taxon>
    </lineage>
</organism>
<dbReference type="Proteomes" id="UP000324222">
    <property type="component" value="Unassembled WGS sequence"/>
</dbReference>
<comment type="caution">
    <text evidence="2">The sequence shown here is derived from an EMBL/GenBank/DDBJ whole genome shotgun (WGS) entry which is preliminary data.</text>
</comment>
<dbReference type="EMBL" id="VSRR010007543">
    <property type="protein sequence ID" value="MPC47085.1"/>
    <property type="molecule type" value="Genomic_DNA"/>
</dbReference>
<dbReference type="AlphaFoldDB" id="A0A5B7FNL8"/>
<name>A0A5B7FNL8_PORTR</name>